<dbReference type="EMBL" id="BTGU01000004">
    <property type="protein sequence ID" value="GMN33113.1"/>
    <property type="molecule type" value="Genomic_DNA"/>
</dbReference>
<keyword evidence="2" id="KW-1185">Reference proteome</keyword>
<accession>A0AA88CSH8</accession>
<dbReference type="Proteomes" id="UP001187192">
    <property type="component" value="Unassembled WGS sequence"/>
</dbReference>
<dbReference type="AlphaFoldDB" id="A0AA88CSH8"/>
<protein>
    <submittedName>
        <fullName evidence="1">Uncharacterized protein</fullName>
    </submittedName>
</protein>
<name>A0AA88CSH8_FICCA</name>
<reference evidence="1" key="1">
    <citation type="submission" date="2023-07" db="EMBL/GenBank/DDBJ databases">
        <title>draft genome sequence of fig (Ficus carica).</title>
        <authorList>
            <person name="Takahashi T."/>
            <person name="Nishimura K."/>
        </authorList>
    </citation>
    <scope>NUCLEOTIDE SEQUENCE</scope>
</reference>
<evidence type="ECO:0000313" key="1">
    <source>
        <dbReference type="EMBL" id="GMN33113.1"/>
    </source>
</evidence>
<comment type="caution">
    <text evidence="1">The sequence shown here is derived from an EMBL/GenBank/DDBJ whole genome shotgun (WGS) entry which is preliminary data.</text>
</comment>
<gene>
    <name evidence="1" type="ORF">TIFTF001_003968</name>
</gene>
<organism evidence="1 2">
    <name type="scientific">Ficus carica</name>
    <name type="common">Common fig</name>
    <dbReference type="NCBI Taxonomy" id="3494"/>
    <lineage>
        <taxon>Eukaryota</taxon>
        <taxon>Viridiplantae</taxon>
        <taxon>Streptophyta</taxon>
        <taxon>Embryophyta</taxon>
        <taxon>Tracheophyta</taxon>
        <taxon>Spermatophyta</taxon>
        <taxon>Magnoliopsida</taxon>
        <taxon>eudicotyledons</taxon>
        <taxon>Gunneridae</taxon>
        <taxon>Pentapetalae</taxon>
        <taxon>rosids</taxon>
        <taxon>fabids</taxon>
        <taxon>Rosales</taxon>
        <taxon>Moraceae</taxon>
        <taxon>Ficeae</taxon>
        <taxon>Ficus</taxon>
    </lineage>
</organism>
<evidence type="ECO:0000313" key="2">
    <source>
        <dbReference type="Proteomes" id="UP001187192"/>
    </source>
</evidence>
<dbReference type="Gramene" id="FCD_00017397-RA">
    <property type="protein sequence ID" value="FCD_00017397-RA:cds"/>
    <property type="gene ID" value="FCD_00017397"/>
</dbReference>
<sequence>MTIEVFWSINIRDRTKNHGAMKEISWRRSSEVIPVQAAIFSSSKPPTSKWLDSVPFRLNLHHWRLDPQRTPCEE</sequence>
<proteinExistence type="predicted"/>